<comment type="caution">
    <text evidence="3">The sequence shown here is derived from an EMBL/GenBank/DDBJ whole genome shotgun (WGS) entry which is preliminary data.</text>
</comment>
<dbReference type="Proteomes" id="UP000838100">
    <property type="component" value="Unassembled WGS sequence"/>
</dbReference>
<dbReference type="InterPro" id="IPR022548">
    <property type="entry name" value="DUF2846"/>
</dbReference>
<reference evidence="3" key="1">
    <citation type="submission" date="2021-12" db="EMBL/GenBank/DDBJ databases">
        <authorList>
            <person name="Rodrigo-Torres L."/>
            <person name="Arahal R. D."/>
            <person name="Lucena T."/>
        </authorList>
    </citation>
    <scope>NUCLEOTIDE SEQUENCE</scope>
    <source>
        <strain evidence="3">CECT 8267</strain>
    </source>
</reference>
<accession>A0ABN8EF04</accession>
<gene>
    <name evidence="3" type="ORF">SIN8267_01082</name>
</gene>
<organism evidence="3 4">
    <name type="scientific">Sinobacterium norvegicum</name>
    <dbReference type="NCBI Taxonomy" id="1641715"/>
    <lineage>
        <taxon>Bacteria</taxon>
        <taxon>Pseudomonadati</taxon>
        <taxon>Pseudomonadota</taxon>
        <taxon>Gammaproteobacteria</taxon>
        <taxon>Cellvibrionales</taxon>
        <taxon>Spongiibacteraceae</taxon>
        <taxon>Sinobacterium</taxon>
    </lineage>
</organism>
<feature type="chain" id="PRO_5047320013" description="DUF2846 domain-containing protein" evidence="1">
    <location>
        <begin position="22"/>
        <end position="179"/>
    </location>
</feature>
<evidence type="ECO:0000259" key="2">
    <source>
        <dbReference type="Pfam" id="PF11008"/>
    </source>
</evidence>
<dbReference type="RefSeq" id="WP_237443646.1">
    <property type="nucleotide sequence ID" value="NZ_CAKLPX010000001.1"/>
</dbReference>
<evidence type="ECO:0000313" key="3">
    <source>
        <dbReference type="EMBL" id="CAH0990981.1"/>
    </source>
</evidence>
<feature type="domain" description="DUF2846" evidence="2">
    <location>
        <begin position="43"/>
        <end position="125"/>
    </location>
</feature>
<keyword evidence="4" id="KW-1185">Reference proteome</keyword>
<evidence type="ECO:0000256" key="1">
    <source>
        <dbReference type="SAM" id="SignalP"/>
    </source>
</evidence>
<protein>
    <recommendedName>
        <fullName evidence="2">DUF2846 domain-containing protein</fullName>
    </recommendedName>
</protein>
<proteinExistence type="predicted"/>
<evidence type="ECO:0000313" key="4">
    <source>
        <dbReference type="Proteomes" id="UP000838100"/>
    </source>
</evidence>
<dbReference type="Pfam" id="PF11008">
    <property type="entry name" value="DUF2846"/>
    <property type="match status" value="1"/>
</dbReference>
<sequence length="179" mass="19407">MNIVKTCKGIVLALAAFSALSGCTASGPKFSGLSESELTPDSKKSYIYLYRDNQFVGSAGVQPASIDNNICVKLKNGGYWSFEVESGQHTVALLPTASFDKFKKPEITFPVAEGEVVFVKHTLNMDDLVVTNAIIMASGTIGLAVIEPSFALNELQKTNLHSERDYCSPAYTNKYLNPK</sequence>
<dbReference type="EMBL" id="CAKLPX010000001">
    <property type="protein sequence ID" value="CAH0990981.1"/>
    <property type="molecule type" value="Genomic_DNA"/>
</dbReference>
<keyword evidence="1" id="KW-0732">Signal</keyword>
<feature type="signal peptide" evidence="1">
    <location>
        <begin position="1"/>
        <end position="21"/>
    </location>
</feature>
<dbReference type="PROSITE" id="PS51257">
    <property type="entry name" value="PROKAR_LIPOPROTEIN"/>
    <property type="match status" value="1"/>
</dbReference>
<name>A0ABN8EF04_9GAMM</name>